<accession>A0AAV2E991</accession>
<sequence>MYAGCSNTGIEHLFHDVQQQDQSPMASNRGSLGHFVSLFGGLPMDSDVSPLRLSAKNHGGLDPVPCVTCPLLSQGGLVLVGKHGWKGDQARFPYSALAISKIRQNENGA</sequence>
<protein>
    <submittedName>
        <fullName evidence="1">Uncharacterized protein</fullName>
    </submittedName>
</protein>
<name>A0AAV2E991_9ROSI</name>
<dbReference type="Proteomes" id="UP001497516">
    <property type="component" value="Chromosome 4"/>
</dbReference>
<dbReference type="EMBL" id="OZ034817">
    <property type="protein sequence ID" value="CAL1382364.1"/>
    <property type="molecule type" value="Genomic_DNA"/>
</dbReference>
<organism evidence="1 2">
    <name type="scientific">Linum trigynum</name>
    <dbReference type="NCBI Taxonomy" id="586398"/>
    <lineage>
        <taxon>Eukaryota</taxon>
        <taxon>Viridiplantae</taxon>
        <taxon>Streptophyta</taxon>
        <taxon>Embryophyta</taxon>
        <taxon>Tracheophyta</taxon>
        <taxon>Spermatophyta</taxon>
        <taxon>Magnoliopsida</taxon>
        <taxon>eudicotyledons</taxon>
        <taxon>Gunneridae</taxon>
        <taxon>Pentapetalae</taxon>
        <taxon>rosids</taxon>
        <taxon>fabids</taxon>
        <taxon>Malpighiales</taxon>
        <taxon>Linaceae</taxon>
        <taxon>Linum</taxon>
    </lineage>
</organism>
<dbReference type="AlphaFoldDB" id="A0AAV2E991"/>
<keyword evidence="2" id="KW-1185">Reference proteome</keyword>
<evidence type="ECO:0000313" key="1">
    <source>
        <dbReference type="EMBL" id="CAL1382364.1"/>
    </source>
</evidence>
<reference evidence="1 2" key="1">
    <citation type="submission" date="2024-04" db="EMBL/GenBank/DDBJ databases">
        <authorList>
            <person name="Fracassetti M."/>
        </authorList>
    </citation>
    <scope>NUCLEOTIDE SEQUENCE [LARGE SCALE GENOMIC DNA]</scope>
</reference>
<proteinExistence type="predicted"/>
<evidence type="ECO:0000313" key="2">
    <source>
        <dbReference type="Proteomes" id="UP001497516"/>
    </source>
</evidence>
<gene>
    <name evidence="1" type="ORF">LTRI10_LOCUS23691</name>
</gene>